<reference evidence="1 2" key="1">
    <citation type="journal article" date="2018" name="Sci. Rep.">
        <title>Genomic signatures of local adaptation to the degree of environmental predictability in rotifers.</title>
        <authorList>
            <person name="Franch-Gras L."/>
            <person name="Hahn C."/>
            <person name="Garcia-Roger E.M."/>
            <person name="Carmona M.J."/>
            <person name="Serra M."/>
            <person name="Gomez A."/>
        </authorList>
    </citation>
    <scope>NUCLEOTIDE SEQUENCE [LARGE SCALE GENOMIC DNA]</scope>
    <source>
        <strain evidence="1">HYR1</strain>
    </source>
</reference>
<gene>
    <name evidence="1" type="ORF">BpHYR1_023817</name>
</gene>
<name>A0A3M7PNJ8_BRAPC</name>
<evidence type="ECO:0000313" key="1">
    <source>
        <dbReference type="EMBL" id="RNA00335.1"/>
    </source>
</evidence>
<protein>
    <submittedName>
        <fullName evidence="1">Uncharacterized protein</fullName>
    </submittedName>
</protein>
<sequence>MLTELDQFFLVTSLPPAFKRLVEIFITLKILPFFIVSECRVNRWDFWELIHAEYKQISKAN</sequence>
<comment type="caution">
    <text evidence="1">The sequence shown here is derived from an EMBL/GenBank/DDBJ whole genome shotgun (WGS) entry which is preliminary data.</text>
</comment>
<dbReference type="Proteomes" id="UP000276133">
    <property type="component" value="Unassembled WGS sequence"/>
</dbReference>
<dbReference type="AlphaFoldDB" id="A0A3M7PNJ8"/>
<proteinExistence type="predicted"/>
<evidence type="ECO:0000313" key="2">
    <source>
        <dbReference type="Proteomes" id="UP000276133"/>
    </source>
</evidence>
<dbReference type="EMBL" id="REGN01009811">
    <property type="protein sequence ID" value="RNA00335.1"/>
    <property type="molecule type" value="Genomic_DNA"/>
</dbReference>
<organism evidence="1 2">
    <name type="scientific">Brachionus plicatilis</name>
    <name type="common">Marine rotifer</name>
    <name type="synonym">Brachionus muelleri</name>
    <dbReference type="NCBI Taxonomy" id="10195"/>
    <lineage>
        <taxon>Eukaryota</taxon>
        <taxon>Metazoa</taxon>
        <taxon>Spiralia</taxon>
        <taxon>Gnathifera</taxon>
        <taxon>Rotifera</taxon>
        <taxon>Eurotatoria</taxon>
        <taxon>Monogononta</taxon>
        <taxon>Pseudotrocha</taxon>
        <taxon>Ploima</taxon>
        <taxon>Brachionidae</taxon>
        <taxon>Brachionus</taxon>
    </lineage>
</organism>
<keyword evidence="2" id="KW-1185">Reference proteome</keyword>
<accession>A0A3M7PNJ8</accession>